<evidence type="ECO:0000256" key="9">
    <source>
        <dbReference type="ARBA" id="ARBA00023160"/>
    </source>
</evidence>
<keyword evidence="7" id="KW-0067">ATP-binding</keyword>
<dbReference type="Gene3D" id="3.90.226.10">
    <property type="entry name" value="2-enoyl-CoA Hydratase, Chain A, domain 1"/>
    <property type="match status" value="1"/>
</dbReference>
<dbReference type="GO" id="GO:0009317">
    <property type="term" value="C:acetyl-CoA carboxylase complex"/>
    <property type="evidence" value="ECO:0007669"/>
    <property type="project" value="InterPro"/>
</dbReference>
<evidence type="ECO:0000256" key="4">
    <source>
        <dbReference type="ARBA" id="ARBA00022679"/>
    </source>
</evidence>
<dbReference type="NCBIfam" id="NF041504">
    <property type="entry name" value="AccA_sub"/>
    <property type="match status" value="1"/>
</dbReference>
<dbReference type="PRINTS" id="PR01069">
    <property type="entry name" value="ACCCTRFRASEA"/>
</dbReference>
<dbReference type="HOGENOM" id="CLU_015486_0_2_9"/>
<protein>
    <recommendedName>
        <fullName evidence="2">acetyl-CoA carboxytransferase</fullName>
        <ecNumber evidence="2">2.1.3.15</ecNumber>
    </recommendedName>
</protein>
<dbReference type="Proteomes" id="UP000005444">
    <property type="component" value="Chromosome"/>
</dbReference>
<dbReference type="GO" id="GO:0003989">
    <property type="term" value="F:acetyl-CoA carboxylase activity"/>
    <property type="evidence" value="ECO:0007669"/>
    <property type="project" value="InterPro"/>
</dbReference>
<dbReference type="InterPro" id="IPR001095">
    <property type="entry name" value="Acetyl_CoA_COase_a_su"/>
</dbReference>
<evidence type="ECO:0000256" key="3">
    <source>
        <dbReference type="ARBA" id="ARBA00022516"/>
    </source>
</evidence>
<dbReference type="PATRIC" id="fig|701521.8.peg.347"/>
<dbReference type="GO" id="GO:0006633">
    <property type="term" value="P:fatty acid biosynthetic process"/>
    <property type="evidence" value="ECO:0007669"/>
    <property type="project" value="UniProtKB-KW"/>
</dbReference>
<comment type="catalytic activity">
    <reaction evidence="10">
        <text>N(6)-carboxybiotinyl-L-lysyl-[protein] + acetyl-CoA = N(6)-biotinyl-L-lysyl-[protein] + malonyl-CoA</text>
        <dbReference type="Rhea" id="RHEA:54728"/>
        <dbReference type="Rhea" id="RHEA-COMP:10505"/>
        <dbReference type="Rhea" id="RHEA-COMP:10506"/>
        <dbReference type="ChEBI" id="CHEBI:57288"/>
        <dbReference type="ChEBI" id="CHEBI:57384"/>
        <dbReference type="ChEBI" id="CHEBI:83144"/>
        <dbReference type="ChEBI" id="CHEBI:83145"/>
        <dbReference type="EC" id="2.1.3.15"/>
    </reaction>
</comment>
<evidence type="ECO:0000256" key="5">
    <source>
        <dbReference type="ARBA" id="ARBA00022741"/>
    </source>
</evidence>
<evidence type="ECO:0000256" key="7">
    <source>
        <dbReference type="ARBA" id="ARBA00022840"/>
    </source>
</evidence>
<organism evidence="12 13">
    <name type="scientific">Pediococcus claussenii (strain ATCC BAA-344 / DSM 14800 / JCM 18046 / KCTC 3811 / LMG 21948 / P06)</name>
    <dbReference type="NCBI Taxonomy" id="701521"/>
    <lineage>
        <taxon>Bacteria</taxon>
        <taxon>Bacillati</taxon>
        <taxon>Bacillota</taxon>
        <taxon>Bacilli</taxon>
        <taxon>Lactobacillales</taxon>
        <taxon>Lactobacillaceae</taxon>
        <taxon>Pediococcus</taxon>
    </lineage>
</organism>
<dbReference type="GO" id="GO:0005524">
    <property type="term" value="F:ATP binding"/>
    <property type="evidence" value="ECO:0007669"/>
    <property type="project" value="UniProtKB-KW"/>
</dbReference>
<dbReference type="InterPro" id="IPR029045">
    <property type="entry name" value="ClpP/crotonase-like_dom_sf"/>
</dbReference>
<dbReference type="GO" id="GO:2001295">
    <property type="term" value="P:malonyl-CoA biosynthetic process"/>
    <property type="evidence" value="ECO:0007669"/>
    <property type="project" value="UniProtKB-UniPathway"/>
</dbReference>
<dbReference type="STRING" id="701521.PECL_368"/>
<dbReference type="UniPathway" id="UPA00655">
    <property type="reaction ID" value="UER00711"/>
</dbReference>
<feature type="domain" description="CoA carboxyltransferase C-terminal" evidence="11">
    <location>
        <begin position="10"/>
        <end position="249"/>
    </location>
</feature>
<keyword evidence="4 12" id="KW-0808">Transferase</keyword>
<keyword evidence="13" id="KW-1185">Reference proteome</keyword>
<dbReference type="SUPFAM" id="SSF52096">
    <property type="entry name" value="ClpP/crotonase"/>
    <property type="match status" value="1"/>
</dbReference>
<dbReference type="KEGG" id="pce:PECL_368"/>
<dbReference type="eggNOG" id="COG0825">
    <property type="taxonomic scope" value="Bacteria"/>
</dbReference>
<dbReference type="PANTHER" id="PTHR42853:SF3">
    <property type="entry name" value="ACETYL-COENZYME A CARBOXYLASE CARBOXYL TRANSFERASE SUBUNIT ALPHA, CHLOROPLASTIC"/>
    <property type="match status" value="1"/>
</dbReference>
<name>G8PB48_PEDCP</name>
<proteinExistence type="predicted"/>
<keyword evidence="8" id="KW-0443">Lipid metabolism</keyword>
<accession>G8PB48</accession>
<reference evidence="12 13" key="1">
    <citation type="journal article" date="2012" name="J. Bacteriol.">
        <title>Complete Genome Sequence of the Beer Spoilage Organism Pediococcus claussenii ATCC BAA-344T.</title>
        <authorList>
            <person name="Pittet V."/>
            <person name="Abegunde T."/>
            <person name="Marfleet T."/>
            <person name="Haakensen M."/>
            <person name="Morrow K."/>
            <person name="Jayaprakash T."/>
            <person name="Schroeder K."/>
            <person name="Trost B."/>
            <person name="Byrns S."/>
            <person name="Bergsveinson J."/>
            <person name="Kusalik A."/>
            <person name="Ziola B."/>
        </authorList>
    </citation>
    <scope>NUCLEOTIDE SEQUENCE [LARGE SCALE GENOMIC DNA]</scope>
    <source>
        <strain evidence="12 13">ATCC BAA-344</strain>
    </source>
</reference>
<evidence type="ECO:0000259" key="11">
    <source>
        <dbReference type="PROSITE" id="PS50989"/>
    </source>
</evidence>
<evidence type="ECO:0000313" key="13">
    <source>
        <dbReference type="Proteomes" id="UP000005444"/>
    </source>
</evidence>
<evidence type="ECO:0000313" key="12">
    <source>
        <dbReference type="EMBL" id="AEV94677.1"/>
    </source>
</evidence>
<sequence length="261" mass="28569">MGMVIILKNDLATKIKLVRSSDRVTAQRLIKSMFNDVIELHGDHINGDDHALFSGIGRLGKIPVTLFAVDRGQTVTERQDKNGGAVRASGYRKAIHGLKLAERFNRPVISFLNMPGADASVDSENEGQSKMIADMIAAMGAATVPNLVIIVGEGHSGGALAFANANRIIMLENALFSVAAPEAMAAILRNNDLKEVVPMTASKLLDIKLVDQVINEDQNLVKNLRVAIVEWLDDFSSVSEAKLVDQRYQKFIDVLNFWNEM</sequence>
<gene>
    <name evidence="12" type="primary">accA</name>
    <name evidence="12" type="ordered locus">PECL_368</name>
</gene>
<dbReference type="PROSITE" id="PS50989">
    <property type="entry name" value="COA_CT_CTER"/>
    <property type="match status" value="1"/>
</dbReference>
<dbReference type="GO" id="GO:0016743">
    <property type="term" value="F:carboxyl- or carbamoyltransferase activity"/>
    <property type="evidence" value="ECO:0007669"/>
    <property type="project" value="InterPro"/>
</dbReference>
<dbReference type="EMBL" id="CP003137">
    <property type="protein sequence ID" value="AEV94677.1"/>
    <property type="molecule type" value="Genomic_DNA"/>
</dbReference>
<evidence type="ECO:0000256" key="10">
    <source>
        <dbReference type="ARBA" id="ARBA00049152"/>
    </source>
</evidence>
<keyword evidence="5" id="KW-0547">Nucleotide-binding</keyword>
<dbReference type="PANTHER" id="PTHR42853">
    <property type="entry name" value="ACETYL-COENZYME A CARBOXYLASE CARBOXYL TRANSFERASE SUBUNIT ALPHA"/>
    <property type="match status" value="1"/>
</dbReference>
<evidence type="ECO:0000256" key="2">
    <source>
        <dbReference type="ARBA" id="ARBA00011883"/>
    </source>
</evidence>
<comment type="pathway">
    <text evidence="1">Lipid metabolism; malonyl-CoA biosynthesis; malonyl-CoA from acetyl-CoA: step 1/1.</text>
</comment>
<evidence type="ECO:0000256" key="8">
    <source>
        <dbReference type="ARBA" id="ARBA00023098"/>
    </source>
</evidence>
<dbReference type="EC" id="2.1.3.15" evidence="2"/>
<keyword evidence="9" id="KW-0275">Fatty acid biosynthesis</keyword>
<dbReference type="Pfam" id="PF03255">
    <property type="entry name" value="ACCA"/>
    <property type="match status" value="1"/>
</dbReference>
<evidence type="ECO:0000256" key="6">
    <source>
        <dbReference type="ARBA" id="ARBA00022832"/>
    </source>
</evidence>
<dbReference type="AlphaFoldDB" id="G8PB48"/>
<evidence type="ECO:0000256" key="1">
    <source>
        <dbReference type="ARBA" id="ARBA00004956"/>
    </source>
</evidence>
<keyword evidence="3" id="KW-0444">Lipid biosynthesis</keyword>
<keyword evidence="6" id="KW-0276">Fatty acid metabolism</keyword>
<dbReference type="InterPro" id="IPR011763">
    <property type="entry name" value="COA_CT_C"/>
</dbReference>